<dbReference type="EMBL" id="DTHB01000060">
    <property type="protein sequence ID" value="HGB15727.1"/>
    <property type="molecule type" value="Genomic_DNA"/>
</dbReference>
<dbReference type="Gene3D" id="3.30.70.20">
    <property type="match status" value="1"/>
</dbReference>
<evidence type="ECO:0000313" key="6">
    <source>
        <dbReference type="EMBL" id="HGB15727.1"/>
    </source>
</evidence>
<evidence type="ECO:0000256" key="2">
    <source>
        <dbReference type="ARBA" id="ARBA00022723"/>
    </source>
</evidence>
<organism evidence="6">
    <name type="scientific">Desulfobacca acetoxidans</name>
    <dbReference type="NCBI Taxonomy" id="60893"/>
    <lineage>
        <taxon>Bacteria</taxon>
        <taxon>Pseudomonadati</taxon>
        <taxon>Thermodesulfobacteriota</taxon>
        <taxon>Desulfobaccia</taxon>
        <taxon>Desulfobaccales</taxon>
        <taxon>Desulfobaccaceae</taxon>
        <taxon>Desulfobacca</taxon>
    </lineage>
</organism>
<dbReference type="Pfam" id="PF12838">
    <property type="entry name" value="Fer4_7"/>
    <property type="match status" value="1"/>
</dbReference>
<evidence type="ECO:0000256" key="1">
    <source>
        <dbReference type="ARBA" id="ARBA00022485"/>
    </source>
</evidence>
<keyword evidence="1" id="KW-0004">4Fe-4S</keyword>
<dbReference type="InterPro" id="IPR017896">
    <property type="entry name" value="4Fe4S_Fe-S-bd"/>
</dbReference>
<dbReference type="PROSITE" id="PS51379">
    <property type="entry name" value="4FE4S_FER_2"/>
    <property type="match status" value="2"/>
</dbReference>
<feature type="domain" description="4Fe-4S ferredoxin-type" evidence="5">
    <location>
        <begin position="220"/>
        <end position="249"/>
    </location>
</feature>
<dbReference type="Gene3D" id="3.40.50.11440">
    <property type="match status" value="1"/>
</dbReference>
<dbReference type="GO" id="GO:0046872">
    <property type="term" value="F:metal ion binding"/>
    <property type="evidence" value="ECO:0007669"/>
    <property type="project" value="UniProtKB-KW"/>
</dbReference>
<feature type="domain" description="4Fe-4S ferredoxin-type" evidence="5">
    <location>
        <begin position="189"/>
        <end position="218"/>
    </location>
</feature>
<evidence type="ECO:0000259" key="5">
    <source>
        <dbReference type="PROSITE" id="PS51379"/>
    </source>
</evidence>
<keyword evidence="2" id="KW-0479">Metal-binding</keyword>
<name>A0A7C3SME6_9BACT</name>
<dbReference type="InterPro" id="IPR050157">
    <property type="entry name" value="PSI_iron-sulfur_center"/>
</dbReference>
<accession>A0A7C3SME6</accession>
<dbReference type="PROSITE" id="PS00198">
    <property type="entry name" value="4FE4S_FER_1"/>
    <property type="match status" value="1"/>
</dbReference>
<keyword evidence="3" id="KW-0408">Iron</keyword>
<dbReference type="InterPro" id="IPR007160">
    <property type="entry name" value="DUF362"/>
</dbReference>
<sequence>MPSTVYFMDLRASLKETNFQKFQKLLRCFDLKQIVRRKKKRPLIAVKLHFGEKGNTSYIRPNFVRLVVDALWEAGANPFLTDSNTLYLGTRLEAVSHLTTAIENGFVYAVTRAPVIIADGLTGKSEVEVEIHQEQFDKVYLAQALYEAEGMVVMSHFKCHEMSGFGGALKNLGMGGASRKGKMAQHSNISPVVNEKKCTGCADCVAVCAAEAISINPETEKAVIDPAKCVGCAECIATCPYGNIQIQWNEAIPVFLKKMMEYAYAVMLNKKERSLFINFINQVSPACDCYGFNDFPIVGDIGILASTDPVAIDQACADLVIQAPGLPGSQLKDLTPGSDKFKDLYPQIDWPLQLEYAEKLGLGTRAYELVKV</sequence>
<dbReference type="PANTHER" id="PTHR24960:SF83">
    <property type="entry name" value="4FE-4S FERREDOXIN-TYPE DOMAIN-CONTAINING PROTEIN"/>
    <property type="match status" value="1"/>
</dbReference>
<gene>
    <name evidence="6" type="ORF">ENV62_10895</name>
</gene>
<keyword evidence="4" id="KW-0411">Iron-sulfur</keyword>
<comment type="caution">
    <text evidence="6">The sequence shown here is derived from an EMBL/GenBank/DDBJ whole genome shotgun (WGS) entry which is preliminary data.</text>
</comment>
<reference evidence="6" key="1">
    <citation type="journal article" date="2020" name="mSystems">
        <title>Genome- and Community-Level Interaction Insights into Carbon Utilization and Element Cycling Functions of Hydrothermarchaeota in Hydrothermal Sediment.</title>
        <authorList>
            <person name="Zhou Z."/>
            <person name="Liu Y."/>
            <person name="Xu W."/>
            <person name="Pan J."/>
            <person name="Luo Z.H."/>
            <person name="Li M."/>
        </authorList>
    </citation>
    <scope>NUCLEOTIDE SEQUENCE [LARGE SCALE GENOMIC DNA]</scope>
    <source>
        <strain evidence="6">SpSt-776</strain>
    </source>
</reference>
<evidence type="ECO:0000256" key="3">
    <source>
        <dbReference type="ARBA" id="ARBA00023004"/>
    </source>
</evidence>
<dbReference type="Pfam" id="PF04015">
    <property type="entry name" value="DUF362"/>
    <property type="match status" value="1"/>
</dbReference>
<protein>
    <submittedName>
        <fullName evidence="6">DUF362 domain-containing protein</fullName>
    </submittedName>
</protein>
<dbReference type="InterPro" id="IPR017900">
    <property type="entry name" value="4Fe4S_Fe_S_CS"/>
</dbReference>
<dbReference type="AlphaFoldDB" id="A0A7C3SME6"/>
<dbReference type="PANTHER" id="PTHR24960">
    <property type="entry name" value="PHOTOSYSTEM I IRON-SULFUR CENTER-RELATED"/>
    <property type="match status" value="1"/>
</dbReference>
<proteinExistence type="predicted"/>
<dbReference type="GO" id="GO:0051539">
    <property type="term" value="F:4 iron, 4 sulfur cluster binding"/>
    <property type="evidence" value="ECO:0007669"/>
    <property type="project" value="UniProtKB-KW"/>
</dbReference>
<dbReference type="SUPFAM" id="SSF54862">
    <property type="entry name" value="4Fe-4S ferredoxins"/>
    <property type="match status" value="1"/>
</dbReference>
<evidence type="ECO:0000256" key="4">
    <source>
        <dbReference type="ARBA" id="ARBA00023014"/>
    </source>
</evidence>